<dbReference type="EMBL" id="FUYS01000001">
    <property type="protein sequence ID" value="SKB28382.1"/>
    <property type="molecule type" value="Genomic_DNA"/>
</dbReference>
<dbReference type="RefSeq" id="WP_176146058.1">
    <property type="nucleotide sequence ID" value="NZ_FUYS01000001.1"/>
</dbReference>
<evidence type="ECO:0000256" key="7">
    <source>
        <dbReference type="ARBA" id="ARBA00022842"/>
    </source>
</evidence>
<keyword evidence="10" id="KW-0269">Exonuclease</keyword>
<keyword evidence="5" id="KW-0227">DNA damage</keyword>
<organism evidence="10 11">
    <name type="scientific">Parapedobacter luteus</name>
    <dbReference type="NCBI Taxonomy" id="623280"/>
    <lineage>
        <taxon>Bacteria</taxon>
        <taxon>Pseudomonadati</taxon>
        <taxon>Bacteroidota</taxon>
        <taxon>Sphingobacteriia</taxon>
        <taxon>Sphingobacteriales</taxon>
        <taxon>Sphingobacteriaceae</taxon>
        <taxon>Parapedobacter</taxon>
    </lineage>
</organism>
<dbReference type="STRING" id="623280.SAMN05660226_00371"/>
<keyword evidence="4" id="KW-0479">Metal-binding</keyword>
<dbReference type="GO" id="GO:0004527">
    <property type="term" value="F:exonuclease activity"/>
    <property type="evidence" value="ECO:0007669"/>
    <property type="project" value="UniProtKB-KW"/>
</dbReference>
<comment type="cofactor">
    <cofactor evidence="2">
        <name>Mg(2+)</name>
        <dbReference type="ChEBI" id="CHEBI:18420"/>
    </cofactor>
</comment>
<dbReference type="PANTHER" id="PTHR15822:SF4">
    <property type="entry name" value="TYROSYL-DNA PHOSPHODIESTERASE 2"/>
    <property type="match status" value="1"/>
</dbReference>
<dbReference type="InterPro" id="IPR005135">
    <property type="entry name" value="Endo/exonuclease/phosphatase"/>
</dbReference>
<evidence type="ECO:0000256" key="4">
    <source>
        <dbReference type="ARBA" id="ARBA00022723"/>
    </source>
</evidence>
<keyword evidence="10" id="KW-0255">Endonuclease</keyword>
<dbReference type="GO" id="GO:0046872">
    <property type="term" value="F:metal ion binding"/>
    <property type="evidence" value="ECO:0007669"/>
    <property type="project" value="UniProtKB-KW"/>
</dbReference>
<keyword evidence="3" id="KW-0540">Nuclease</keyword>
<evidence type="ECO:0000256" key="3">
    <source>
        <dbReference type="ARBA" id="ARBA00022722"/>
    </source>
</evidence>
<dbReference type="Proteomes" id="UP000190541">
    <property type="component" value="Unassembled WGS sequence"/>
</dbReference>
<evidence type="ECO:0000256" key="1">
    <source>
        <dbReference type="ARBA" id="ARBA00001936"/>
    </source>
</evidence>
<evidence type="ECO:0000256" key="2">
    <source>
        <dbReference type="ARBA" id="ARBA00001946"/>
    </source>
</evidence>
<dbReference type="AlphaFoldDB" id="A0A1T5A062"/>
<dbReference type="Pfam" id="PF03372">
    <property type="entry name" value="Exo_endo_phos"/>
    <property type="match status" value="1"/>
</dbReference>
<keyword evidence="11" id="KW-1185">Reference proteome</keyword>
<dbReference type="InterPro" id="IPR051547">
    <property type="entry name" value="TDP2-like"/>
</dbReference>
<keyword evidence="7" id="KW-0460">Magnesium</keyword>
<evidence type="ECO:0000256" key="5">
    <source>
        <dbReference type="ARBA" id="ARBA00022763"/>
    </source>
</evidence>
<dbReference type="PANTHER" id="PTHR15822">
    <property type="entry name" value="TRAF AND TNF RECEPTOR-ASSOCIATED PROTEIN"/>
    <property type="match status" value="1"/>
</dbReference>
<proteinExistence type="predicted"/>
<reference evidence="10 11" key="1">
    <citation type="submission" date="2017-02" db="EMBL/GenBank/DDBJ databases">
        <authorList>
            <person name="Peterson S.W."/>
        </authorList>
    </citation>
    <scope>NUCLEOTIDE SEQUENCE [LARGE SCALE GENOMIC DNA]</scope>
    <source>
        <strain evidence="10 11">DSM 22899</strain>
    </source>
</reference>
<sequence>MKIIIRIAAAILLLVLGFATAFYFWGQQPNRSTTEHVLLRTDSLRAGANREEVDTVFSIMTYNIGYLSGMTNNEPVKRDESLFSANLRQAADLLGHLKPDIVCLQEIDYGSTRSYSVDQEAALADTIYPFAARAVNWDKRYVPFPYWPPSVHFGKVLSGQSILSKFPVTEHVVDTLAEVASAPFYYRAFYLHRLAQVVKLVVHDKEVMVINVHLEAFDRDTRERHTQAVLRLYQQYSAQYPTVMVGDFNSSPDEAEPTILEILQANLRSVDLGSTAEIPYTYDSEHPTSRLDYIFYNNALELVAGRVVTEAGQVSDHLPVWAAFRFATLR</sequence>
<feature type="domain" description="Endonuclease/exonuclease/phosphatase" evidence="9">
    <location>
        <begin position="60"/>
        <end position="317"/>
    </location>
</feature>
<gene>
    <name evidence="10" type="ORF">SAMN05660226_00371</name>
</gene>
<evidence type="ECO:0000259" key="9">
    <source>
        <dbReference type="Pfam" id="PF03372"/>
    </source>
</evidence>
<dbReference type="Gene3D" id="3.60.10.10">
    <property type="entry name" value="Endonuclease/exonuclease/phosphatase"/>
    <property type="match status" value="1"/>
</dbReference>
<dbReference type="InterPro" id="IPR036691">
    <property type="entry name" value="Endo/exonu/phosph_ase_sf"/>
</dbReference>
<accession>A0A1T5A062</accession>
<evidence type="ECO:0000256" key="6">
    <source>
        <dbReference type="ARBA" id="ARBA00022801"/>
    </source>
</evidence>
<comment type="cofactor">
    <cofactor evidence="1">
        <name>Mn(2+)</name>
        <dbReference type="ChEBI" id="CHEBI:29035"/>
    </cofactor>
</comment>
<protein>
    <submittedName>
        <fullName evidence="10">Metal-dependent hydrolase, endonuclease/exonuclease/phosphatase family</fullName>
    </submittedName>
</protein>
<evidence type="ECO:0000313" key="10">
    <source>
        <dbReference type="EMBL" id="SKB28382.1"/>
    </source>
</evidence>
<evidence type="ECO:0000313" key="11">
    <source>
        <dbReference type="Proteomes" id="UP000190541"/>
    </source>
</evidence>
<keyword evidence="8" id="KW-0234">DNA repair</keyword>
<dbReference type="GO" id="GO:0006281">
    <property type="term" value="P:DNA repair"/>
    <property type="evidence" value="ECO:0007669"/>
    <property type="project" value="UniProtKB-KW"/>
</dbReference>
<name>A0A1T5A062_9SPHI</name>
<dbReference type="SUPFAM" id="SSF56219">
    <property type="entry name" value="DNase I-like"/>
    <property type="match status" value="1"/>
</dbReference>
<keyword evidence="6 10" id="KW-0378">Hydrolase</keyword>
<dbReference type="GO" id="GO:0004519">
    <property type="term" value="F:endonuclease activity"/>
    <property type="evidence" value="ECO:0007669"/>
    <property type="project" value="UniProtKB-KW"/>
</dbReference>
<evidence type="ECO:0000256" key="8">
    <source>
        <dbReference type="ARBA" id="ARBA00023204"/>
    </source>
</evidence>